<dbReference type="RefSeq" id="WP_309939713.1">
    <property type="nucleotide sequence ID" value="NZ_AP025305.1"/>
</dbReference>
<comment type="caution">
    <text evidence="1">The sequence shown here is derived from an EMBL/GenBank/DDBJ whole genome shotgun (WGS) entry which is preliminary data.</text>
</comment>
<protein>
    <submittedName>
        <fullName evidence="1">Uncharacterized protein</fullName>
    </submittedName>
</protein>
<dbReference type="AlphaFoldDB" id="A0AAE4BTG3"/>
<dbReference type="EMBL" id="JAVDQD010000003">
    <property type="protein sequence ID" value="MDR6239905.1"/>
    <property type="molecule type" value="Genomic_DNA"/>
</dbReference>
<keyword evidence="2" id="KW-1185">Reference proteome</keyword>
<organism evidence="1 2">
    <name type="scientific">Aureibacter tunicatorum</name>
    <dbReference type="NCBI Taxonomy" id="866807"/>
    <lineage>
        <taxon>Bacteria</taxon>
        <taxon>Pseudomonadati</taxon>
        <taxon>Bacteroidota</taxon>
        <taxon>Cytophagia</taxon>
        <taxon>Cytophagales</taxon>
        <taxon>Persicobacteraceae</taxon>
        <taxon>Aureibacter</taxon>
    </lineage>
</organism>
<evidence type="ECO:0000313" key="1">
    <source>
        <dbReference type="EMBL" id="MDR6239905.1"/>
    </source>
</evidence>
<dbReference type="Proteomes" id="UP001185092">
    <property type="component" value="Unassembled WGS sequence"/>
</dbReference>
<sequence>MDHNKGFSQEEIENFKQGLSHVNDDFIVVEEEENGPEYLHFQFLGKYEGEDVIFDAVMYTLRLHHSSELFEIAEKQAAEKFPEYHKITYSEDENGDLESLEGLDEEIGLFLTEVMMELEEEESIKVQEHVDIDTMVEYGVALDIGLNVDQITPAVVNGFIKSYNGGNLKLDKTLYSFVHNDEDDE</sequence>
<name>A0AAE4BTG3_9BACT</name>
<accession>A0AAE4BTG3</accession>
<proteinExistence type="predicted"/>
<evidence type="ECO:0000313" key="2">
    <source>
        <dbReference type="Proteomes" id="UP001185092"/>
    </source>
</evidence>
<reference evidence="1" key="1">
    <citation type="submission" date="2023-07" db="EMBL/GenBank/DDBJ databases">
        <title>Genomic Encyclopedia of Type Strains, Phase IV (KMG-IV): sequencing the most valuable type-strain genomes for metagenomic binning, comparative biology and taxonomic classification.</title>
        <authorList>
            <person name="Goeker M."/>
        </authorList>
    </citation>
    <scope>NUCLEOTIDE SEQUENCE</scope>
    <source>
        <strain evidence="1">DSM 26174</strain>
    </source>
</reference>
<gene>
    <name evidence="1" type="ORF">HNQ88_002953</name>
</gene>